<keyword evidence="5" id="KW-1185">Reference proteome</keyword>
<feature type="region of interest" description="Disordered" evidence="1">
    <location>
        <begin position="259"/>
        <end position="286"/>
    </location>
</feature>
<organism evidence="4 5">
    <name type="scientific">Chryseobacterium oranimense</name>
    <dbReference type="NCBI Taxonomy" id="421058"/>
    <lineage>
        <taxon>Bacteria</taxon>
        <taxon>Pseudomonadati</taxon>
        <taxon>Bacteroidota</taxon>
        <taxon>Flavobacteriia</taxon>
        <taxon>Flavobacteriales</taxon>
        <taxon>Weeksellaceae</taxon>
        <taxon>Chryseobacterium group</taxon>
        <taxon>Chryseobacterium</taxon>
    </lineage>
</organism>
<dbReference type="STRING" id="421058.SAMN05421866_3313"/>
<proteinExistence type="predicted"/>
<dbReference type="Gene3D" id="2.30.30.40">
    <property type="entry name" value="SH3 Domains"/>
    <property type="match status" value="1"/>
</dbReference>
<evidence type="ECO:0000313" key="5">
    <source>
        <dbReference type="Proteomes" id="UP000184047"/>
    </source>
</evidence>
<evidence type="ECO:0000256" key="2">
    <source>
        <dbReference type="SAM" id="SignalP"/>
    </source>
</evidence>
<dbReference type="Pfam" id="PF08239">
    <property type="entry name" value="SH3_3"/>
    <property type="match status" value="1"/>
</dbReference>
<feature type="chain" id="PRO_5012861441" evidence="2">
    <location>
        <begin position="25"/>
        <end position="286"/>
    </location>
</feature>
<evidence type="ECO:0000259" key="3">
    <source>
        <dbReference type="Pfam" id="PF08239"/>
    </source>
</evidence>
<evidence type="ECO:0000256" key="1">
    <source>
        <dbReference type="SAM" id="MobiDB-lite"/>
    </source>
</evidence>
<name>A0A1M5UNR6_9FLAO</name>
<dbReference type="eggNOG" id="COG3103">
    <property type="taxonomic scope" value="Bacteria"/>
</dbReference>
<protein>
    <submittedName>
        <fullName evidence="4">SH3 domain-containing protein</fullName>
    </submittedName>
</protein>
<dbReference type="InterPro" id="IPR003646">
    <property type="entry name" value="SH3-like_bac-type"/>
</dbReference>
<reference evidence="5" key="1">
    <citation type="submission" date="2016-11" db="EMBL/GenBank/DDBJ databases">
        <authorList>
            <person name="Varghese N."/>
            <person name="Submissions S."/>
        </authorList>
    </citation>
    <scope>NUCLEOTIDE SEQUENCE [LARGE SCALE GENOMIC DNA]</scope>
    <source>
        <strain evidence="5">DSM 19055</strain>
    </source>
</reference>
<accession>A0A1M5UNR6</accession>
<sequence length="286" mass="32880">MKQNSIMKSLLTALFLMMLQFFSAQEENMTYPDGVFGFEENKPQKIFTDWTRVRKQPDVKSEVTDSLQTNRQVMILKKEEAVLRLGERGANWYKISYQKGDQVSEGYVWGGNLCVGYRNKNGYDFLFGLSKTVDRKNKDYNETVKQNIAGIKVIEGGALIDEVYFDTGKGEEMSYATFTIESNHKLQNVELTLKAMVSGEACGIASYSQYVLFKDKKLVALPQLMNVGDADVYYHSEEFVFPNDKGGIPNAFIFKTEEMERDDKDREKKKRSSKTYLWDGNSYKLK</sequence>
<feature type="signal peptide" evidence="2">
    <location>
        <begin position="1"/>
        <end position="24"/>
    </location>
</feature>
<dbReference type="EMBL" id="FQWT01000005">
    <property type="protein sequence ID" value="SHH64617.1"/>
    <property type="molecule type" value="Genomic_DNA"/>
</dbReference>
<keyword evidence="2" id="KW-0732">Signal</keyword>
<feature type="domain" description="SH3b" evidence="3">
    <location>
        <begin position="52"/>
        <end position="113"/>
    </location>
</feature>
<gene>
    <name evidence="4" type="ORF">SAMN05421866_3313</name>
</gene>
<dbReference type="AlphaFoldDB" id="A0A1M5UNR6"/>
<evidence type="ECO:0000313" key="4">
    <source>
        <dbReference type="EMBL" id="SHH64617.1"/>
    </source>
</evidence>
<dbReference type="Proteomes" id="UP000184047">
    <property type="component" value="Unassembled WGS sequence"/>
</dbReference>